<reference evidence="3 4" key="1">
    <citation type="submission" date="2020-03" db="EMBL/GenBank/DDBJ databases">
        <title>Sequencing the genomes of 1000 actinobacteria strains.</title>
        <authorList>
            <person name="Klenk H.-P."/>
        </authorList>
    </citation>
    <scope>NUCLEOTIDE SEQUENCE [LARGE SCALE GENOMIC DNA]</scope>
    <source>
        <strain evidence="3 4">DSM 44556</strain>
    </source>
</reference>
<gene>
    <name evidence="3" type="ORF">FHU31_000853</name>
</gene>
<keyword evidence="4" id="KW-1185">Reference proteome</keyword>
<feature type="transmembrane region" description="Helical" evidence="1">
    <location>
        <begin position="43"/>
        <end position="66"/>
    </location>
</feature>
<dbReference type="EMBL" id="JAANOW010000001">
    <property type="protein sequence ID" value="NIH93897.1"/>
    <property type="molecule type" value="Genomic_DNA"/>
</dbReference>
<proteinExistence type="predicted"/>
<dbReference type="InterPro" id="IPR008613">
    <property type="entry name" value="Excalibur_Ca-bd_domain"/>
</dbReference>
<feature type="domain" description="Excalibur calcium-binding" evidence="2">
    <location>
        <begin position="71"/>
        <end position="107"/>
    </location>
</feature>
<protein>
    <recommendedName>
        <fullName evidence="2">Excalibur calcium-binding domain-containing protein</fullName>
    </recommendedName>
</protein>
<sequence length="108" mass="11174">MMTPRDVSCPSNGGRWPNGDPVASGFGYAGAAFKWASILKGELFMVVRVLFAAACIAMAGSVFAPIAAAAPYKNCTEAKADGACNIPSSSDKYQSKLDRDGDGLGCEC</sequence>
<keyword evidence="1" id="KW-1133">Transmembrane helix</keyword>
<dbReference type="RefSeq" id="WP_308206720.1">
    <property type="nucleotide sequence ID" value="NZ_JAANOW010000001.1"/>
</dbReference>
<evidence type="ECO:0000256" key="1">
    <source>
        <dbReference type="SAM" id="Phobius"/>
    </source>
</evidence>
<dbReference type="Pfam" id="PF05901">
    <property type="entry name" value="Excalibur"/>
    <property type="match status" value="1"/>
</dbReference>
<dbReference type="Proteomes" id="UP000547444">
    <property type="component" value="Unassembled WGS sequence"/>
</dbReference>
<dbReference type="AlphaFoldDB" id="A0A7X5ZAZ4"/>
<keyword evidence="1" id="KW-0472">Membrane</keyword>
<keyword evidence="1" id="KW-0812">Transmembrane</keyword>
<organism evidence="3 4">
    <name type="scientific">Mycolicibacterium fluoranthenivorans</name>
    <dbReference type="NCBI Taxonomy" id="258505"/>
    <lineage>
        <taxon>Bacteria</taxon>
        <taxon>Bacillati</taxon>
        <taxon>Actinomycetota</taxon>
        <taxon>Actinomycetes</taxon>
        <taxon>Mycobacteriales</taxon>
        <taxon>Mycobacteriaceae</taxon>
        <taxon>Mycolicibacterium</taxon>
    </lineage>
</organism>
<name>A0A7X5ZAZ4_9MYCO</name>
<evidence type="ECO:0000313" key="4">
    <source>
        <dbReference type="Proteomes" id="UP000547444"/>
    </source>
</evidence>
<evidence type="ECO:0000313" key="3">
    <source>
        <dbReference type="EMBL" id="NIH93897.1"/>
    </source>
</evidence>
<comment type="caution">
    <text evidence="3">The sequence shown here is derived from an EMBL/GenBank/DDBJ whole genome shotgun (WGS) entry which is preliminary data.</text>
</comment>
<evidence type="ECO:0000259" key="2">
    <source>
        <dbReference type="SMART" id="SM00894"/>
    </source>
</evidence>
<accession>A0A7X5ZAZ4</accession>
<dbReference type="SMART" id="SM00894">
    <property type="entry name" value="Excalibur"/>
    <property type="match status" value="1"/>
</dbReference>